<protein>
    <submittedName>
        <fullName evidence="1">Uncharacterized protein</fullName>
    </submittedName>
</protein>
<reference evidence="1 2" key="1">
    <citation type="journal article" date="2018" name="ACS Chem. Biol.">
        <title>Ketoreductase domain dysfunction expands chemodiversity: malyngamide biosynthesis in the cyanobacterium Okeania hirsuta.</title>
        <authorList>
            <person name="Moss N.A."/>
            <person name="Leao T."/>
            <person name="Rankin M."/>
            <person name="McCullough T.M."/>
            <person name="Qu P."/>
            <person name="Korobeynikov A."/>
            <person name="Smith J.L."/>
            <person name="Gerwick L."/>
            <person name="Gerwick W.H."/>
        </authorList>
    </citation>
    <scope>NUCLEOTIDE SEQUENCE [LARGE SCALE GENOMIC DNA]</scope>
    <source>
        <strain evidence="1 2">PAB10Feb10-1</strain>
    </source>
</reference>
<name>A0A3N6PBC3_9CYAN</name>
<dbReference type="AlphaFoldDB" id="A0A3N6PBC3"/>
<dbReference type="Proteomes" id="UP000269154">
    <property type="component" value="Unassembled WGS sequence"/>
</dbReference>
<dbReference type="EMBL" id="RCBY01000282">
    <property type="protein sequence ID" value="RQH26087.1"/>
    <property type="molecule type" value="Genomic_DNA"/>
</dbReference>
<keyword evidence="2" id="KW-1185">Reference proteome</keyword>
<evidence type="ECO:0000313" key="2">
    <source>
        <dbReference type="Proteomes" id="UP000269154"/>
    </source>
</evidence>
<gene>
    <name evidence="1" type="ORF">D5R40_28605</name>
</gene>
<accession>A0A3N6PBC3</accession>
<proteinExistence type="predicted"/>
<comment type="caution">
    <text evidence="1">The sequence shown here is derived from an EMBL/GenBank/DDBJ whole genome shotgun (WGS) entry which is preliminary data.</text>
</comment>
<organism evidence="1 2">
    <name type="scientific">Okeania hirsuta</name>
    <dbReference type="NCBI Taxonomy" id="1458930"/>
    <lineage>
        <taxon>Bacteria</taxon>
        <taxon>Bacillati</taxon>
        <taxon>Cyanobacteriota</taxon>
        <taxon>Cyanophyceae</taxon>
        <taxon>Oscillatoriophycideae</taxon>
        <taxon>Oscillatoriales</taxon>
        <taxon>Microcoleaceae</taxon>
        <taxon>Okeania</taxon>
    </lineage>
</organism>
<sequence>MVVAFFSIKKCACFQLKKLMHASILGRLWQKNQGTKRPLLPLLNSHFSPPGRGWGWVVSCLPLPGWEIIDISSVRIDLILDFYQMSNDS</sequence>
<evidence type="ECO:0000313" key="1">
    <source>
        <dbReference type="EMBL" id="RQH26087.1"/>
    </source>
</evidence>